<reference evidence="1 2" key="2">
    <citation type="journal article" date="2017" name="Genome Biol.">
        <title>New reference genome sequences of hot pepper reveal the massive evolution of plant disease-resistance genes by retroduplication.</title>
        <authorList>
            <person name="Kim S."/>
            <person name="Park J."/>
            <person name="Yeom S.I."/>
            <person name="Kim Y.M."/>
            <person name="Seo E."/>
            <person name="Kim K.T."/>
            <person name="Kim M.S."/>
            <person name="Lee J.M."/>
            <person name="Cheong K."/>
            <person name="Shin H.S."/>
            <person name="Kim S.B."/>
            <person name="Han K."/>
            <person name="Lee J."/>
            <person name="Park M."/>
            <person name="Lee H.A."/>
            <person name="Lee H.Y."/>
            <person name="Lee Y."/>
            <person name="Oh S."/>
            <person name="Lee J.H."/>
            <person name="Choi E."/>
            <person name="Choi E."/>
            <person name="Lee S.E."/>
            <person name="Jeon J."/>
            <person name="Kim H."/>
            <person name="Choi G."/>
            <person name="Song H."/>
            <person name="Lee J."/>
            <person name="Lee S.C."/>
            <person name="Kwon J.K."/>
            <person name="Lee H.Y."/>
            <person name="Koo N."/>
            <person name="Hong Y."/>
            <person name="Kim R.W."/>
            <person name="Kang W.H."/>
            <person name="Huh J.H."/>
            <person name="Kang B.C."/>
            <person name="Yang T.J."/>
            <person name="Lee Y.H."/>
            <person name="Bennetzen J.L."/>
            <person name="Choi D."/>
        </authorList>
    </citation>
    <scope>NUCLEOTIDE SEQUENCE [LARGE SCALE GENOMIC DNA]</scope>
    <source>
        <strain evidence="2">cv. CM334</strain>
    </source>
</reference>
<dbReference type="Proteomes" id="UP000222542">
    <property type="component" value="Unassembled WGS sequence"/>
</dbReference>
<organism evidence="1 2">
    <name type="scientific">Capsicum annuum</name>
    <name type="common">Capsicum pepper</name>
    <dbReference type="NCBI Taxonomy" id="4072"/>
    <lineage>
        <taxon>Eukaryota</taxon>
        <taxon>Viridiplantae</taxon>
        <taxon>Streptophyta</taxon>
        <taxon>Embryophyta</taxon>
        <taxon>Tracheophyta</taxon>
        <taxon>Spermatophyta</taxon>
        <taxon>Magnoliopsida</taxon>
        <taxon>eudicotyledons</taxon>
        <taxon>Gunneridae</taxon>
        <taxon>Pentapetalae</taxon>
        <taxon>asterids</taxon>
        <taxon>lamiids</taxon>
        <taxon>Solanales</taxon>
        <taxon>Solanaceae</taxon>
        <taxon>Solanoideae</taxon>
        <taxon>Capsiceae</taxon>
        <taxon>Capsicum</taxon>
    </lineage>
</organism>
<dbReference type="Gramene" id="PHT74223">
    <property type="protein sequence ID" value="PHT74223"/>
    <property type="gene ID" value="T459_21500"/>
</dbReference>
<evidence type="ECO:0000313" key="2">
    <source>
        <dbReference type="Proteomes" id="UP000222542"/>
    </source>
</evidence>
<sequence length="197" mass="22587">MLQAGAKMGLTICITWAFNDAGYNALQISPGKFDYKVFRNFLLSIYHHITSYSPYMLNDFSATTTNLVQDIVDELLFGLTTPLTMKPLVIGTQNTVAESQWTLPNSQFPPDFSDAQVQERDSIKELVKRDRKKFKIFRSPYLKKFGSSSKKEGNFDTEENQTYTFDSYTISQELPNELMLDYSKWIAEGLLKYHAGK</sequence>
<evidence type="ECO:0000313" key="1">
    <source>
        <dbReference type="EMBL" id="PHT74223.1"/>
    </source>
</evidence>
<gene>
    <name evidence="1" type="ORF">T459_21500</name>
</gene>
<comment type="caution">
    <text evidence="1">The sequence shown here is derived from an EMBL/GenBank/DDBJ whole genome shotgun (WGS) entry which is preliminary data.</text>
</comment>
<dbReference type="EMBL" id="AYRZ02000008">
    <property type="protein sequence ID" value="PHT74223.1"/>
    <property type="molecule type" value="Genomic_DNA"/>
</dbReference>
<proteinExistence type="predicted"/>
<keyword evidence="2" id="KW-1185">Reference proteome</keyword>
<accession>A0A2G2YWY5</accession>
<reference evidence="1 2" key="1">
    <citation type="journal article" date="2014" name="Nat. Genet.">
        <title>Genome sequence of the hot pepper provides insights into the evolution of pungency in Capsicum species.</title>
        <authorList>
            <person name="Kim S."/>
            <person name="Park M."/>
            <person name="Yeom S.I."/>
            <person name="Kim Y.M."/>
            <person name="Lee J.M."/>
            <person name="Lee H.A."/>
            <person name="Seo E."/>
            <person name="Choi J."/>
            <person name="Cheong K."/>
            <person name="Kim K.T."/>
            <person name="Jung K."/>
            <person name="Lee G.W."/>
            <person name="Oh S.K."/>
            <person name="Bae C."/>
            <person name="Kim S.B."/>
            <person name="Lee H.Y."/>
            <person name="Kim S.Y."/>
            <person name="Kim M.S."/>
            <person name="Kang B.C."/>
            <person name="Jo Y.D."/>
            <person name="Yang H.B."/>
            <person name="Jeong H.J."/>
            <person name="Kang W.H."/>
            <person name="Kwon J.K."/>
            <person name="Shin C."/>
            <person name="Lim J.Y."/>
            <person name="Park J.H."/>
            <person name="Huh J.H."/>
            <person name="Kim J.S."/>
            <person name="Kim B.D."/>
            <person name="Cohen O."/>
            <person name="Paran I."/>
            <person name="Suh M.C."/>
            <person name="Lee S.B."/>
            <person name="Kim Y.K."/>
            <person name="Shin Y."/>
            <person name="Noh S.J."/>
            <person name="Park J."/>
            <person name="Seo Y.S."/>
            <person name="Kwon S.Y."/>
            <person name="Kim H.A."/>
            <person name="Park J.M."/>
            <person name="Kim H.J."/>
            <person name="Choi S.B."/>
            <person name="Bosland P.W."/>
            <person name="Reeves G."/>
            <person name="Jo S.H."/>
            <person name="Lee B.W."/>
            <person name="Cho H.T."/>
            <person name="Choi H.S."/>
            <person name="Lee M.S."/>
            <person name="Yu Y."/>
            <person name="Do Choi Y."/>
            <person name="Park B.S."/>
            <person name="van Deynze A."/>
            <person name="Ashrafi H."/>
            <person name="Hill T."/>
            <person name="Kim W.T."/>
            <person name="Pai H.S."/>
            <person name="Ahn H.K."/>
            <person name="Yeam I."/>
            <person name="Giovannoni J.J."/>
            <person name="Rose J.K."/>
            <person name="Sorensen I."/>
            <person name="Lee S.J."/>
            <person name="Kim R.W."/>
            <person name="Choi I.Y."/>
            <person name="Choi B.S."/>
            <person name="Lim J.S."/>
            <person name="Lee Y.H."/>
            <person name="Choi D."/>
        </authorList>
    </citation>
    <scope>NUCLEOTIDE SEQUENCE [LARGE SCALE GENOMIC DNA]</scope>
    <source>
        <strain evidence="2">cv. CM334</strain>
    </source>
</reference>
<dbReference type="STRING" id="4072.A0A2G2YWY5"/>
<dbReference type="AlphaFoldDB" id="A0A2G2YWY5"/>
<protein>
    <submittedName>
        <fullName evidence="1">Uncharacterized protein</fullName>
    </submittedName>
</protein>
<name>A0A2G2YWY5_CAPAN</name>